<feature type="domain" description="SET" evidence="1">
    <location>
        <begin position="177"/>
        <end position="339"/>
    </location>
</feature>
<dbReference type="EMBL" id="HBNS01045355">
    <property type="protein sequence ID" value="CAE4645411.1"/>
    <property type="molecule type" value="Transcribed_RNA"/>
</dbReference>
<evidence type="ECO:0000259" key="1">
    <source>
        <dbReference type="PROSITE" id="PS50280"/>
    </source>
</evidence>
<dbReference type="InterPro" id="IPR001214">
    <property type="entry name" value="SET_dom"/>
</dbReference>
<proteinExistence type="predicted"/>
<accession>A0A7S4SGZ2</accession>
<dbReference type="InterPro" id="IPR029063">
    <property type="entry name" value="SAM-dependent_MTases_sf"/>
</dbReference>
<evidence type="ECO:0000313" key="2">
    <source>
        <dbReference type="EMBL" id="CAE4645411.1"/>
    </source>
</evidence>
<dbReference type="Pfam" id="PF00856">
    <property type="entry name" value="SET"/>
    <property type="match status" value="1"/>
</dbReference>
<protein>
    <recommendedName>
        <fullName evidence="1">SET domain-containing protein</fullName>
    </recommendedName>
</protein>
<sequence length="385" mass="42902">MDALDPQVNIPFAEVLYKQPTFLQAVYDSLSEQGVIVMQLGDAPYISDPHDTIGRHENRAIITSHLLRMGFQSVHVYEEKHSDFDESWTYLVAMKDYTSRSLWYSNAAEIEVAIHKRIKHTHSGKSPLRFFDGATMMTYQTPHKAFEVVYCRNIPMPAGCDEATHGFSKSRPNAPVSSFEVKASQVGDHAGRGVFAKIDIPKGAHIGVEQSMNSINVASTTYDIALSLAEEYDLPDLDAALEYLWGYGFESNLYGETSVVVDSTILTFVNHGCNGTYNAATVTSTVTEMTTGVDEFDEAFFMNDPYNLVVARHLPHNQNSGDVALRDIKAGEEILNNYLDFTTDEENWKEDVRDLRNQCLGTGVGAITDIERGGLASMKVWREGK</sequence>
<organism evidence="2">
    <name type="scientific">Ditylum brightwellii</name>
    <dbReference type="NCBI Taxonomy" id="49249"/>
    <lineage>
        <taxon>Eukaryota</taxon>
        <taxon>Sar</taxon>
        <taxon>Stramenopiles</taxon>
        <taxon>Ochrophyta</taxon>
        <taxon>Bacillariophyta</taxon>
        <taxon>Mediophyceae</taxon>
        <taxon>Lithodesmiophycidae</taxon>
        <taxon>Lithodesmiales</taxon>
        <taxon>Lithodesmiaceae</taxon>
        <taxon>Ditylum</taxon>
    </lineage>
</organism>
<name>A0A7S4SGZ2_9STRA</name>
<gene>
    <name evidence="2" type="ORF">DBRI00130_LOCUS35100</name>
</gene>
<dbReference type="InterPro" id="IPR046341">
    <property type="entry name" value="SET_dom_sf"/>
</dbReference>
<dbReference type="Gene3D" id="3.40.50.150">
    <property type="entry name" value="Vaccinia Virus protein VP39"/>
    <property type="match status" value="1"/>
</dbReference>
<reference evidence="2" key="1">
    <citation type="submission" date="2021-01" db="EMBL/GenBank/DDBJ databases">
        <authorList>
            <person name="Corre E."/>
            <person name="Pelletier E."/>
            <person name="Niang G."/>
            <person name="Scheremetjew M."/>
            <person name="Finn R."/>
            <person name="Kale V."/>
            <person name="Holt S."/>
            <person name="Cochrane G."/>
            <person name="Meng A."/>
            <person name="Brown T."/>
            <person name="Cohen L."/>
        </authorList>
    </citation>
    <scope>NUCLEOTIDE SEQUENCE</scope>
    <source>
        <strain evidence="2">GSO104</strain>
    </source>
</reference>
<dbReference type="Gene3D" id="2.170.270.10">
    <property type="entry name" value="SET domain"/>
    <property type="match status" value="1"/>
</dbReference>
<dbReference type="AlphaFoldDB" id="A0A7S4SGZ2"/>
<dbReference type="SUPFAM" id="SSF82199">
    <property type="entry name" value="SET domain"/>
    <property type="match status" value="1"/>
</dbReference>
<dbReference type="PROSITE" id="PS50280">
    <property type="entry name" value="SET"/>
    <property type="match status" value="1"/>
</dbReference>